<protein>
    <recommendedName>
        <fullName evidence="8">SET domain-containing protein</fullName>
    </recommendedName>
</protein>
<dbReference type="InterPro" id="IPR046341">
    <property type="entry name" value="SET_dom_sf"/>
</dbReference>
<dbReference type="PROSITE" id="PS50868">
    <property type="entry name" value="POST_SET"/>
    <property type="match status" value="1"/>
</dbReference>
<feature type="domain" description="Post-SET" evidence="5">
    <location>
        <begin position="120"/>
        <end position="136"/>
    </location>
</feature>
<dbReference type="GO" id="GO:0008168">
    <property type="term" value="F:methyltransferase activity"/>
    <property type="evidence" value="ECO:0007669"/>
    <property type="project" value="UniProtKB-KW"/>
</dbReference>
<dbReference type="GO" id="GO:0032259">
    <property type="term" value="P:methylation"/>
    <property type="evidence" value="ECO:0007669"/>
    <property type="project" value="UniProtKB-KW"/>
</dbReference>
<evidence type="ECO:0000313" key="6">
    <source>
        <dbReference type="EMBL" id="EDO29878.1"/>
    </source>
</evidence>
<evidence type="ECO:0000259" key="5">
    <source>
        <dbReference type="PROSITE" id="PS50868"/>
    </source>
</evidence>
<evidence type="ECO:0000313" key="7">
    <source>
        <dbReference type="Proteomes" id="UP000001593"/>
    </source>
</evidence>
<dbReference type="OrthoDB" id="308383at2759"/>
<gene>
    <name evidence="6" type="ORF">NEMVEDRAFT_v1g248598</name>
</gene>
<keyword evidence="3" id="KW-0949">S-adenosyl-L-methionine</keyword>
<dbReference type="AlphaFoldDB" id="A7T2D6"/>
<dbReference type="HOGENOM" id="CLU_073382_2_0_1"/>
<dbReference type="Pfam" id="PF00856">
    <property type="entry name" value="SET"/>
    <property type="match status" value="1"/>
</dbReference>
<proteinExistence type="predicted"/>
<keyword evidence="2" id="KW-0808">Transferase</keyword>
<reference evidence="6 7" key="1">
    <citation type="journal article" date="2007" name="Science">
        <title>Sea anemone genome reveals ancestral eumetazoan gene repertoire and genomic organization.</title>
        <authorList>
            <person name="Putnam N.H."/>
            <person name="Srivastava M."/>
            <person name="Hellsten U."/>
            <person name="Dirks B."/>
            <person name="Chapman J."/>
            <person name="Salamov A."/>
            <person name="Terry A."/>
            <person name="Shapiro H."/>
            <person name="Lindquist E."/>
            <person name="Kapitonov V.V."/>
            <person name="Jurka J."/>
            <person name="Genikhovich G."/>
            <person name="Grigoriev I.V."/>
            <person name="Lucas S.M."/>
            <person name="Steele R.E."/>
            <person name="Finnerty J.R."/>
            <person name="Technau U."/>
            <person name="Martindale M.Q."/>
            <person name="Rokhsar D.S."/>
        </authorList>
    </citation>
    <scope>NUCLEOTIDE SEQUENCE [LARGE SCALE GENOMIC DNA]</scope>
    <source>
        <strain evidence="7">CH2 X CH6</strain>
    </source>
</reference>
<dbReference type="InterPro" id="IPR003616">
    <property type="entry name" value="Post-SET_dom"/>
</dbReference>
<feature type="domain" description="SET" evidence="4">
    <location>
        <begin position="4"/>
        <end position="112"/>
    </location>
</feature>
<dbReference type="PROSITE" id="PS50280">
    <property type="entry name" value="SET"/>
    <property type="match status" value="1"/>
</dbReference>
<evidence type="ECO:0000259" key="4">
    <source>
        <dbReference type="PROSITE" id="PS50280"/>
    </source>
</evidence>
<dbReference type="Gene3D" id="2.170.270.10">
    <property type="entry name" value="SET domain"/>
    <property type="match status" value="1"/>
</dbReference>
<evidence type="ECO:0008006" key="8">
    <source>
        <dbReference type="Google" id="ProtNLM"/>
    </source>
</evidence>
<sequence length="163" mass="18266">MDSDAIDIVTDNTSVPPSKSLKAVKKIKKGDFICDLWGNVNPIDRHTVQVSKDKHIMPEGKVKFTNHACSPTAEFEFKARDGVVAPEGKELSWHLVATRDINKGEEITFNYTLTEYEMDAPFECQCGAKQCLGRVQGFKHLTTEQQQEIMAKVSPAIKEIIKN</sequence>
<organism evidence="6 7">
    <name type="scientific">Nematostella vectensis</name>
    <name type="common">Starlet sea anemone</name>
    <dbReference type="NCBI Taxonomy" id="45351"/>
    <lineage>
        <taxon>Eukaryota</taxon>
        <taxon>Metazoa</taxon>
        <taxon>Cnidaria</taxon>
        <taxon>Anthozoa</taxon>
        <taxon>Hexacorallia</taxon>
        <taxon>Actiniaria</taxon>
        <taxon>Edwardsiidae</taxon>
        <taxon>Nematostella</taxon>
    </lineage>
</organism>
<accession>A7T2D6</accession>
<dbReference type="PhylomeDB" id="A7T2D6"/>
<dbReference type="PANTHER" id="PTHR12350:SF19">
    <property type="entry name" value="SET DOMAIN-CONTAINING PROTEIN"/>
    <property type="match status" value="1"/>
</dbReference>
<dbReference type="InterPro" id="IPR053201">
    <property type="entry name" value="Flavunoidine_N-MTase"/>
</dbReference>
<dbReference type="Proteomes" id="UP000001593">
    <property type="component" value="Unassembled WGS sequence"/>
</dbReference>
<dbReference type="PANTHER" id="PTHR12350">
    <property type="entry name" value="HISTONE-LYSINE N-METHYLTRANSFERASE-RELATED"/>
    <property type="match status" value="1"/>
</dbReference>
<evidence type="ECO:0000256" key="1">
    <source>
        <dbReference type="ARBA" id="ARBA00022603"/>
    </source>
</evidence>
<keyword evidence="7" id="KW-1185">Reference proteome</keyword>
<dbReference type="eggNOG" id="ENOG502S6TY">
    <property type="taxonomic scope" value="Eukaryota"/>
</dbReference>
<dbReference type="InParanoid" id="A7T2D6"/>
<dbReference type="KEGG" id="nve:5500548"/>
<name>A7T2D6_NEMVE</name>
<dbReference type="OMA" id="DILCPIR"/>
<dbReference type="EMBL" id="DS470234">
    <property type="protein sequence ID" value="EDO29878.1"/>
    <property type="molecule type" value="Genomic_DNA"/>
</dbReference>
<dbReference type="STRING" id="45351.A7T2D6"/>
<keyword evidence="1" id="KW-0489">Methyltransferase</keyword>
<dbReference type="SUPFAM" id="SSF82199">
    <property type="entry name" value="SET domain"/>
    <property type="match status" value="1"/>
</dbReference>
<dbReference type="InterPro" id="IPR001214">
    <property type="entry name" value="SET_dom"/>
</dbReference>
<evidence type="ECO:0000256" key="3">
    <source>
        <dbReference type="ARBA" id="ARBA00022691"/>
    </source>
</evidence>
<evidence type="ECO:0000256" key="2">
    <source>
        <dbReference type="ARBA" id="ARBA00022679"/>
    </source>
</evidence>